<dbReference type="InterPro" id="IPR056037">
    <property type="entry name" value="DUF7620"/>
</dbReference>
<organism evidence="2 3">
    <name type="scientific">Nocardia nova SH22a</name>
    <dbReference type="NCBI Taxonomy" id="1415166"/>
    <lineage>
        <taxon>Bacteria</taxon>
        <taxon>Bacillati</taxon>
        <taxon>Actinomycetota</taxon>
        <taxon>Actinomycetes</taxon>
        <taxon>Mycobacteriales</taxon>
        <taxon>Nocardiaceae</taxon>
        <taxon>Nocardia</taxon>
    </lineage>
</organism>
<accession>W5TB53</accession>
<gene>
    <name evidence="2" type="ORF">NONO_c18000</name>
</gene>
<evidence type="ECO:0000256" key="1">
    <source>
        <dbReference type="SAM" id="MobiDB-lite"/>
    </source>
</evidence>
<dbReference type="RefSeq" id="WP_025348104.1">
    <property type="nucleotide sequence ID" value="NZ_CP006850.1"/>
</dbReference>
<feature type="region of interest" description="Disordered" evidence="1">
    <location>
        <begin position="1"/>
        <end position="26"/>
    </location>
</feature>
<dbReference type="PATRIC" id="fig|1415166.3.peg.1823"/>
<evidence type="ECO:0000313" key="3">
    <source>
        <dbReference type="Proteomes" id="UP000019150"/>
    </source>
</evidence>
<dbReference type="EMBL" id="CP006850">
    <property type="protein sequence ID" value="AHH16600.1"/>
    <property type="molecule type" value="Genomic_DNA"/>
</dbReference>
<reference evidence="2 3" key="1">
    <citation type="journal article" date="2014" name="Appl. Environ. Microbiol.">
        <title>Insights into the Microbial Degradation of Rubber and Gutta-Percha by Analysis of the Complete Genome of Nocardia nova SH22a.</title>
        <authorList>
            <person name="Luo Q."/>
            <person name="Hiessl S."/>
            <person name="Poehlein A."/>
            <person name="Daniel R."/>
            <person name="Steinbuchel A."/>
        </authorList>
    </citation>
    <scope>NUCLEOTIDE SEQUENCE [LARGE SCALE GENOMIC DNA]</scope>
    <source>
        <strain evidence="2">SH22a</strain>
    </source>
</reference>
<proteinExistence type="predicted"/>
<dbReference type="Proteomes" id="UP000019150">
    <property type="component" value="Chromosome"/>
</dbReference>
<keyword evidence="3" id="KW-1185">Reference proteome</keyword>
<sequence>MWRRRSKPVARPEPEDLRRAREANERADADLAQARAQWGTVNQLHAEYEKVLERNGFGESIEIAFRRKVAGT</sequence>
<name>W5TB53_9NOCA</name>
<dbReference type="Pfam" id="PF24596">
    <property type="entry name" value="DUF7620"/>
    <property type="match status" value="1"/>
</dbReference>
<feature type="compositionally biased region" description="Basic and acidic residues" evidence="1">
    <location>
        <begin position="10"/>
        <end position="26"/>
    </location>
</feature>
<protein>
    <submittedName>
        <fullName evidence="2">Uncharacterized protein</fullName>
    </submittedName>
</protein>
<dbReference type="KEGG" id="nno:NONO_c18000"/>
<dbReference type="HOGENOM" id="CLU_2718298_0_0_11"/>
<dbReference type="STRING" id="1415166.NONO_c18000"/>
<evidence type="ECO:0000313" key="2">
    <source>
        <dbReference type="EMBL" id="AHH16600.1"/>
    </source>
</evidence>
<dbReference type="AlphaFoldDB" id="W5TB53"/>